<keyword evidence="6" id="KW-1133">Transmembrane helix</keyword>
<evidence type="ECO:0000313" key="9">
    <source>
        <dbReference type="EMBL" id="TWF99316.1"/>
    </source>
</evidence>
<keyword evidence="2" id="KW-0964">Secreted</keyword>
<dbReference type="Proteomes" id="UP000317940">
    <property type="component" value="Unassembled WGS sequence"/>
</dbReference>
<protein>
    <recommendedName>
        <fullName evidence="8">Gram-positive cocci surface proteins LPxTG domain-containing protein</fullName>
    </recommendedName>
</protein>
<feature type="transmembrane region" description="Helical" evidence="6">
    <location>
        <begin position="528"/>
        <end position="549"/>
    </location>
</feature>
<dbReference type="InterPro" id="IPR019931">
    <property type="entry name" value="LPXTG_anchor"/>
</dbReference>
<feature type="chain" id="PRO_5022099725" description="Gram-positive cocci surface proteins LPxTG domain-containing protein" evidence="7">
    <location>
        <begin position="33"/>
        <end position="555"/>
    </location>
</feature>
<evidence type="ECO:0000256" key="3">
    <source>
        <dbReference type="ARBA" id="ARBA00022729"/>
    </source>
</evidence>
<feature type="region of interest" description="Disordered" evidence="5">
    <location>
        <begin position="493"/>
        <end position="521"/>
    </location>
</feature>
<feature type="domain" description="Gram-positive cocci surface proteins LPxTG" evidence="8">
    <location>
        <begin position="519"/>
        <end position="555"/>
    </location>
</feature>
<dbReference type="PROSITE" id="PS50847">
    <property type="entry name" value="GRAM_POS_ANCHORING"/>
    <property type="match status" value="1"/>
</dbReference>
<keyword evidence="10" id="KW-1185">Reference proteome</keyword>
<feature type="compositionally biased region" description="Polar residues" evidence="5">
    <location>
        <begin position="494"/>
        <end position="508"/>
    </location>
</feature>
<evidence type="ECO:0000256" key="2">
    <source>
        <dbReference type="ARBA" id="ARBA00022525"/>
    </source>
</evidence>
<keyword evidence="6" id="KW-0472">Membrane</keyword>
<proteinExistence type="predicted"/>
<evidence type="ECO:0000256" key="5">
    <source>
        <dbReference type="SAM" id="MobiDB-lite"/>
    </source>
</evidence>
<evidence type="ECO:0000256" key="4">
    <source>
        <dbReference type="ARBA" id="ARBA00023088"/>
    </source>
</evidence>
<sequence length="555" mass="56365">MHSARARRATALGTATIAAVLTAGITALPAHAAGAQLQLFLPNSLQLPLTAPADPSSDPNSVLPVNIGRTGSAPVHDVKVSFDTSALAGVADLHSRSGAGGPGCPTSGAVVTCEVGDLNFDKINMTTNLWLTAAAGVKPGASALLHVTETSSDATSVSQDLRITVGGPDLKVKDIAPATHVKPGSTVPMPIEFANVGQLPTSKVVVELEAGEGLDFAGAGMDHSKLPSNCEYAATTGSNVGEKPEMSNRLAICTLDLPAAVGQVYRLDPIALQTASSLVGMDVLVNVEPAEDAPGAQAPLWRKADSFQKGGAAPLTATAISDDAFLKGPRHQYDRQTYFGVQADNTADFAALGNWAPNGDGTQGTLTVGLQNNGPGAIINSHSGENPADVRLVLPQGVQVTKVPTGCHSEQLNDKTAAYACDTTWLVRDGYQQTFPFGLKLTGGSTAGNARVSFQNEDEANPQDPQLAFDPNPANNAVLVALGAQPAGAPITAVSASAAPSENSTNPADTKDADSGKALAFTGGGSDAAPLAAVGGAVLLAGAGAVLYARRRRTS</sequence>
<dbReference type="RefSeq" id="WP_145905605.1">
    <property type="nucleotide sequence ID" value="NZ_BAAAMZ010000015.1"/>
</dbReference>
<keyword evidence="1" id="KW-0134">Cell wall</keyword>
<gene>
    <name evidence="9" type="ORF">FHX73_113159</name>
</gene>
<feature type="signal peptide" evidence="7">
    <location>
        <begin position="1"/>
        <end position="32"/>
    </location>
</feature>
<organism evidence="9 10">
    <name type="scientific">Kitasatospora viridis</name>
    <dbReference type="NCBI Taxonomy" id="281105"/>
    <lineage>
        <taxon>Bacteria</taxon>
        <taxon>Bacillati</taxon>
        <taxon>Actinomycetota</taxon>
        <taxon>Actinomycetes</taxon>
        <taxon>Kitasatosporales</taxon>
        <taxon>Streptomycetaceae</taxon>
        <taxon>Kitasatospora</taxon>
    </lineage>
</organism>
<dbReference type="OrthoDB" id="4218847at2"/>
<evidence type="ECO:0000256" key="7">
    <source>
        <dbReference type="SAM" id="SignalP"/>
    </source>
</evidence>
<keyword evidence="3 7" id="KW-0732">Signal</keyword>
<keyword evidence="6" id="KW-0812">Transmembrane</keyword>
<evidence type="ECO:0000256" key="1">
    <source>
        <dbReference type="ARBA" id="ARBA00022512"/>
    </source>
</evidence>
<dbReference type="AlphaFoldDB" id="A0A561UIY7"/>
<evidence type="ECO:0000256" key="6">
    <source>
        <dbReference type="SAM" id="Phobius"/>
    </source>
</evidence>
<dbReference type="EMBL" id="VIWT01000001">
    <property type="protein sequence ID" value="TWF99316.1"/>
    <property type="molecule type" value="Genomic_DNA"/>
</dbReference>
<name>A0A561UIY7_9ACTN</name>
<reference evidence="9 10" key="1">
    <citation type="submission" date="2019-06" db="EMBL/GenBank/DDBJ databases">
        <title>Sequencing the genomes of 1000 actinobacteria strains.</title>
        <authorList>
            <person name="Klenk H.-P."/>
        </authorList>
    </citation>
    <scope>NUCLEOTIDE SEQUENCE [LARGE SCALE GENOMIC DNA]</scope>
    <source>
        <strain evidence="9 10">DSM 44826</strain>
    </source>
</reference>
<keyword evidence="4" id="KW-0572">Peptidoglycan-anchor</keyword>
<accession>A0A561UIY7</accession>
<evidence type="ECO:0000259" key="8">
    <source>
        <dbReference type="PROSITE" id="PS50847"/>
    </source>
</evidence>
<comment type="caution">
    <text evidence="9">The sequence shown here is derived from an EMBL/GenBank/DDBJ whole genome shotgun (WGS) entry which is preliminary data.</text>
</comment>
<evidence type="ECO:0000313" key="10">
    <source>
        <dbReference type="Proteomes" id="UP000317940"/>
    </source>
</evidence>